<keyword evidence="1" id="KW-0472">Membrane</keyword>
<dbReference type="Proteomes" id="UP000450599">
    <property type="component" value="Unassembled WGS sequence"/>
</dbReference>
<dbReference type="Proteomes" id="UP000432516">
    <property type="component" value="Unassembled WGS sequence"/>
</dbReference>
<comment type="caution">
    <text evidence="6">The sequence shown here is derived from an EMBL/GenBank/DDBJ whole genome shotgun (WGS) entry which is preliminary data.</text>
</comment>
<evidence type="ECO:0000256" key="1">
    <source>
        <dbReference type="SAM" id="Phobius"/>
    </source>
</evidence>
<evidence type="ECO:0000313" key="15">
    <source>
        <dbReference type="Proteomes" id="UP000471216"/>
    </source>
</evidence>
<name>A0A173WYW4_PARDI</name>
<dbReference type="EMBL" id="WKNE01000006">
    <property type="protein sequence ID" value="MRZ55057.1"/>
    <property type="molecule type" value="Genomic_DNA"/>
</dbReference>
<evidence type="ECO:0000313" key="12">
    <source>
        <dbReference type="Proteomes" id="UP000432516"/>
    </source>
</evidence>
<accession>A0A173WYW4</accession>
<dbReference type="EMBL" id="WKMW01000007">
    <property type="protein sequence ID" value="MRY84364.1"/>
    <property type="molecule type" value="Genomic_DNA"/>
</dbReference>
<evidence type="ECO:0000313" key="6">
    <source>
        <dbReference type="EMBL" id="MRY94392.1"/>
    </source>
</evidence>
<evidence type="ECO:0000313" key="13">
    <source>
        <dbReference type="Proteomes" id="UP000450599"/>
    </source>
</evidence>
<dbReference type="Proteomes" id="UP001198806">
    <property type="component" value="Unassembled WGS sequence"/>
</dbReference>
<dbReference type="Proteomes" id="UP000095455">
    <property type="component" value="Unassembled WGS sequence"/>
</dbReference>
<evidence type="ECO:0000313" key="4">
    <source>
        <dbReference type="EMBL" id="MDB9005277.1"/>
    </source>
</evidence>
<evidence type="ECO:0000313" key="14">
    <source>
        <dbReference type="Proteomes" id="UP000461276"/>
    </source>
</evidence>
<evidence type="ECO:0000313" key="9">
    <source>
        <dbReference type="EMBL" id="RLT73215.1"/>
    </source>
</evidence>
<evidence type="ECO:0000313" key="7">
    <source>
        <dbReference type="EMBL" id="MRZ07255.1"/>
    </source>
</evidence>
<gene>
    <name evidence="9" type="ORF">D7V78_11770</name>
    <name evidence="2" type="ORF">ERS852380_00352</name>
    <name evidence="7" type="ORF">GKD54_13780</name>
    <name evidence="5" type="ORF">GKD58_08870</name>
    <name evidence="6" type="ORF">GKD67_14400</name>
    <name evidence="8" type="ORF">GKD68_09850</name>
    <name evidence="3" type="ORF">LI194_09670</name>
    <name evidence="4" type="ORF">PN599_09710</name>
</gene>
<evidence type="ECO:0000313" key="5">
    <source>
        <dbReference type="EMBL" id="MRY84364.1"/>
    </source>
</evidence>
<evidence type="ECO:0000313" key="10">
    <source>
        <dbReference type="Proteomes" id="UP000095455"/>
    </source>
</evidence>
<dbReference type="EMBL" id="CYYK01000001">
    <property type="protein sequence ID" value="CUN43747.1"/>
    <property type="molecule type" value="Genomic_DNA"/>
</dbReference>
<dbReference type="AlphaFoldDB" id="A0A173WYW4"/>
<dbReference type="Proteomes" id="UP000278164">
    <property type="component" value="Unassembled WGS sequence"/>
</dbReference>
<dbReference type="Proteomes" id="UP000461276">
    <property type="component" value="Unassembled WGS sequence"/>
</dbReference>
<dbReference type="EMBL" id="JAJCNI010000009">
    <property type="protein sequence ID" value="MCB6518061.1"/>
    <property type="molecule type" value="Genomic_DNA"/>
</dbReference>
<feature type="transmembrane region" description="Helical" evidence="1">
    <location>
        <begin position="68"/>
        <end position="89"/>
    </location>
</feature>
<dbReference type="EMBL" id="JAQMPJ010000006">
    <property type="protein sequence ID" value="MDB9005277.1"/>
    <property type="molecule type" value="Genomic_DNA"/>
</dbReference>
<keyword evidence="1" id="KW-0812">Transmembrane</keyword>
<dbReference type="EMBL" id="RAYI01000020">
    <property type="protein sequence ID" value="RLT73215.1"/>
    <property type="molecule type" value="Genomic_DNA"/>
</dbReference>
<evidence type="ECO:0000313" key="2">
    <source>
        <dbReference type="EMBL" id="CUN43747.1"/>
    </source>
</evidence>
<dbReference type="Proteomes" id="UP001210126">
    <property type="component" value="Unassembled WGS sequence"/>
</dbReference>
<proteinExistence type="predicted"/>
<evidence type="ECO:0000313" key="11">
    <source>
        <dbReference type="Proteomes" id="UP000278164"/>
    </source>
</evidence>
<dbReference type="RefSeq" id="WP_005859346.1">
    <property type="nucleotide sequence ID" value="NZ_CABMKT010000001.1"/>
</dbReference>
<evidence type="ECO:0000313" key="8">
    <source>
        <dbReference type="EMBL" id="MRZ55057.1"/>
    </source>
</evidence>
<organism evidence="6 14">
    <name type="scientific">Parabacteroides distasonis</name>
    <dbReference type="NCBI Taxonomy" id="823"/>
    <lineage>
        <taxon>Bacteria</taxon>
        <taxon>Pseudomonadati</taxon>
        <taxon>Bacteroidota</taxon>
        <taxon>Bacteroidia</taxon>
        <taxon>Bacteroidales</taxon>
        <taxon>Tannerellaceae</taxon>
        <taxon>Parabacteroides</taxon>
    </lineage>
</organism>
<sequence length="196" mass="23174">MMFFLLVSVIVWGGGLLAFIILLFWARPERWTFKSFCLWLATWVSWGCCPPLYVWIERKWRRASWRRCSYALLSPISLISLIYVCSFVSDIVNKPYGSRMEISYKVGVGLPAYEVIDRTYGKKSFTLDYIDRIDIKFEPGRETERFYWWMKTNPPAHWSMSEDGSFYFNEISEDGTFFTMRIDPQKGTACIEYGAW</sequence>
<protein>
    <submittedName>
        <fullName evidence="6">Uncharacterized protein</fullName>
    </submittedName>
</protein>
<dbReference type="OrthoDB" id="9878934at2"/>
<dbReference type="EMBL" id="WKMX01000012">
    <property type="protein sequence ID" value="MRZ07255.1"/>
    <property type="molecule type" value="Genomic_DNA"/>
</dbReference>
<keyword evidence="1" id="KW-1133">Transmembrane helix</keyword>
<reference evidence="9 11" key="2">
    <citation type="submission" date="2018-09" db="EMBL/GenBank/DDBJ databases">
        <title>Murine metabolic-syndrome-specific gut microbial biobank.</title>
        <authorList>
            <person name="Liu C."/>
        </authorList>
    </citation>
    <scope>NUCLEOTIDE SEQUENCE [LARGE SCALE GENOMIC DNA]</scope>
    <source>
        <strain evidence="9 11">8-P5</strain>
    </source>
</reference>
<dbReference type="Proteomes" id="UP000471216">
    <property type="component" value="Unassembled WGS sequence"/>
</dbReference>
<reference evidence="12 13" key="3">
    <citation type="journal article" date="2019" name="Nat. Med.">
        <title>A library of human gut bacterial isolates paired with longitudinal multiomics data enables mechanistic microbiome research.</title>
        <authorList>
            <person name="Poyet M."/>
            <person name="Groussin M."/>
            <person name="Gibbons S.M."/>
            <person name="Avila-Pacheco J."/>
            <person name="Jiang X."/>
            <person name="Kearney S.M."/>
            <person name="Perrotta A.R."/>
            <person name="Berdy B."/>
            <person name="Zhao S."/>
            <person name="Lieberman T.D."/>
            <person name="Swanson P.K."/>
            <person name="Smith M."/>
            <person name="Roesemann S."/>
            <person name="Alexander J.E."/>
            <person name="Rich S.A."/>
            <person name="Livny J."/>
            <person name="Vlamakis H."/>
            <person name="Clish C."/>
            <person name="Bullock K."/>
            <person name="Deik A."/>
            <person name="Scott J."/>
            <person name="Pierce K.A."/>
            <person name="Xavier R.J."/>
            <person name="Alm E.J."/>
        </authorList>
    </citation>
    <scope>NUCLEOTIDE SEQUENCE [LARGE SCALE GENOMIC DNA]</scope>
    <source>
        <strain evidence="7 15">BIOML-A10</strain>
        <strain evidence="5 13">BIOML-A11</strain>
        <strain evidence="8 12">BIOML-A2</strain>
        <strain evidence="6 14">BIOML-A9</strain>
    </source>
</reference>
<feature type="transmembrane region" description="Helical" evidence="1">
    <location>
        <begin position="5"/>
        <end position="26"/>
    </location>
</feature>
<feature type="transmembrane region" description="Helical" evidence="1">
    <location>
        <begin position="38"/>
        <end position="56"/>
    </location>
</feature>
<dbReference type="EMBL" id="WKMY01000010">
    <property type="protein sequence ID" value="MRY94392.1"/>
    <property type="molecule type" value="Genomic_DNA"/>
</dbReference>
<evidence type="ECO:0000313" key="3">
    <source>
        <dbReference type="EMBL" id="MCB6518061.1"/>
    </source>
</evidence>
<reference evidence="2 10" key="1">
    <citation type="submission" date="2015-09" db="EMBL/GenBank/DDBJ databases">
        <authorList>
            <consortium name="Pathogen Informatics"/>
        </authorList>
    </citation>
    <scope>NUCLEOTIDE SEQUENCE [LARGE SCALE GENOMIC DNA]</scope>
    <source>
        <strain evidence="2 10">2789STDY5608822</strain>
    </source>
</reference>
<reference evidence="4" key="5">
    <citation type="submission" date="2023-01" db="EMBL/GenBank/DDBJ databases">
        <title>Human gut microbiome strain richness.</title>
        <authorList>
            <person name="Chen-Liaw A."/>
        </authorList>
    </citation>
    <scope>NUCLEOTIDE SEQUENCE</scope>
    <source>
        <strain evidence="4">RTP21484st1_E5_RTP21484_190118</strain>
    </source>
</reference>
<reference evidence="3" key="4">
    <citation type="submission" date="2021-10" db="EMBL/GenBank/DDBJ databases">
        <title>Collection of gut derived symbiotic bacterial strains cultured from healthy donors.</title>
        <authorList>
            <person name="Lin H."/>
            <person name="Littmann E."/>
            <person name="Kohout C."/>
            <person name="Pamer E.G."/>
        </authorList>
    </citation>
    <scope>NUCLEOTIDE SEQUENCE</scope>
    <source>
        <strain evidence="3">DFI.2.94</strain>
    </source>
</reference>